<keyword evidence="3" id="KW-1185">Reference proteome</keyword>
<sequence>MTQILLAAPAFDCTDTCRIQAERRERKVQGEEQNSLLFTYLWSPVHHNHGRWSATGTGATVGCLP</sequence>
<dbReference type="AlphaFoldDB" id="G7JCV1"/>
<organism evidence="1 3">
    <name type="scientific">Medicago truncatula</name>
    <name type="common">Barrel medic</name>
    <name type="synonym">Medicago tribuloides</name>
    <dbReference type="NCBI Taxonomy" id="3880"/>
    <lineage>
        <taxon>Eukaryota</taxon>
        <taxon>Viridiplantae</taxon>
        <taxon>Streptophyta</taxon>
        <taxon>Embryophyta</taxon>
        <taxon>Tracheophyta</taxon>
        <taxon>Spermatophyta</taxon>
        <taxon>Magnoliopsida</taxon>
        <taxon>eudicotyledons</taxon>
        <taxon>Gunneridae</taxon>
        <taxon>Pentapetalae</taxon>
        <taxon>rosids</taxon>
        <taxon>fabids</taxon>
        <taxon>Fabales</taxon>
        <taxon>Fabaceae</taxon>
        <taxon>Papilionoideae</taxon>
        <taxon>50 kb inversion clade</taxon>
        <taxon>NPAAA clade</taxon>
        <taxon>Hologalegina</taxon>
        <taxon>IRL clade</taxon>
        <taxon>Trifolieae</taxon>
        <taxon>Medicago</taxon>
    </lineage>
</organism>
<proteinExistence type="predicted"/>
<dbReference type="EMBL" id="CM001220">
    <property type="protein sequence ID" value="AES90676.1"/>
    <property type="molecule type" value="Genomic_DNA"/>
</dbReference>
<reference evidence="2" key="3">
    <citation type="submission" date="2015-04" db="UniProtKB">
        <authorList>
            <consortium name="EnsemblPlants"/>
        </authorList>
    </citation>
    <scope>IDENTIFICATION</scope>
    <source>
        <strain evidence="2">cv. Jemalong A17</strain>
    </source>
</reference>
<dbReference type="Proteomes" id="UP000002051">
    <property type="component" value="Chromosome 4"/>
</dbReference>
<evidence type="ECO:0000313" key="3">
    <source>
        <dbReference type="Proteomes" id="UP000002051"/>
    </source>
</evidence>
<dbReference type="HOGENOM" id="CLU_2853086_0_0_1"/>
<gene>
    <name evidence="1" type="ordered locus">MTR_4g095530</name>
</gene>
<accession>G7JCV1</accession>
<dbReference type="EnsemblPlants" id="AES90676">
    <property type="protein sequence ID" value="AES90676"/>
    <property type="gene ID" value="MTR_4g095530"/>
</dbReference>
<reference evidence="1 3" key="2">
    <citation type="journal article" date="2014" name="BMC Genomics">
        <title>An improved genome release (version Mt4.0) for the model legume Medicago truncatula.</title>
        <authorList>
            <person name="Tang H."/>
            <person name="Krishnakumar V."/>
            <person name="Bidwell S."/>
            <person name="Rosen B."/>
            <person name="Chan A."/>
            <person name="Zhou S."/>
            <person name="Gentzbittel L."/>
            <person name="Childs K.L."/>
            <person name="Yandell M."/>
            <person name="Gundlach H."/>
            <person name="Mayer K.F."/>
            <person name="Schwartz D.C."/>
            <person name="Town C.D."/>
        </authorList>
    </citation>
    <scope>GENOME REANNOTATION</scope>
    <source>
        <strain evidence="2 3">cv. Jemalong A17</strain>
    </source>
</reference>
<evidence type="ECO:0000313" key="2">
    <source>
        <dbReference type="EnsemblPlants" id="AES90676"/>
    </source>
</evidence>
<name>G7JCV1_MEDTR</name>
<evidence type="ECO:0000313" key="1">
    <source>
        <dbReference type="EMBL" id="AES90676.1"/>
    </source>
</evidence>
<reference evidence="1 3" key="1">
    <citation type="journal article" date="2011" name="Nature">
        <title>The Medicago genome provides insight into the evolution of rhizobial symbioses.</title>
        <authorList>
            <person name="Young N.D."/>
            <person name="Debelle F."/>
            <person name="Oldroyd G.E."/>
            <person name="Geurts R."/>
            <person name="Cannon S.B."/>
            <person name="Udvardi M.K."/>
            <person name="Benedito V.A."/>
            <person name="Mayer K.F."/>
            <person name="Gouzy J."/>
            <person name="Schoof H."/>
            <person name="Van de Peer Y."/>
            <person name="Proost S."/>
            <person name="Cook D.R."/>
            <person name="Meyers B.C."/>
            <person name="Spannagl M."/>
            <person name="Cheung F."/>
            <person name="De Mita S."/>
            <person name="Krishnakumar V."/>
            <person name="Gundlach H."/>
            <person name="Zhou S."/>
            <person name="Mudge J."/>
            <person name="Bharti A.K."/>
            <person name="Murray J.D."/>
            <person name="Naoumkina M.A."/>
            <person name="Rosen B."/>
            <person name="Silverstein K.A."/>
            <person name="Tang H."/>
            <person name="Rombauts S."/>
            <person name="Zhao P.X."/>
            <person name="Zhou P."/>
            <person name="Barbe V."/>
            <person name="Bardou P."/>
            <person name="Bechner M."/>
            <person name="Bellec A."/>
            <person name="Berger A."/>
            <person name="Berges H."/>
            <person name="Bidwell S."/>
            <person name="Bisseling T."/>
            <person name="Choisne N."/>
            <person name="Couloux A."/>
            <person name="Denny R."/>
            <person name="Deshpande S."/>
            <person name="Dai X."/>
            <person name="Doyle J.J."/>
            <person name="Dudez A.M."/>
            <person name="Farmer A.D."/>
            <person name="Fouteau S."/>
            <person name="Franken C."/>
            <person name="Gibelin C."/>
            <person name="Gish J."/>
            <person name="Goldstein S."/>
            <person name="Gonzalez A.J."/>
            <person name="Green P.J."/>
            <person name="Hallab A."/>
            <person name="Hartog M."/>
            <person name="Hua A."/>
            <person name="Humphray S.J."/>
            <person name="Jeong D.H."/>
            <person name="Jing Y."/>
            <person name="Jocker A."/>
            <person name="Kenton S.M."/>
            <person name="Kim D.J."/>
            <person name="Klee K."/>
            <person name="Lai H."/>
            <person name="Lang C."/>
            <person name="Lin S."/>
            <person name="Macmil S.L."/>
            <person name="Magdelenat G."/>
            <person name="Matthews L."/>
            <person name="McCorrison J."/>
            <person name="Monaghan E.L."/>
            <person name="Mun J.H."/>
            <person name="Najar F.Z."/>
            <person name="Nicholson C."/>
            <person name="Noirot C."/>
            <person name="O'Bleness M."/>
            <person name="Paule C.R."/>
            <person name="Poulain J."/>
            <person name="Prion F."/>
            <person name="Qin B."/>
            <person name="Qu C."/>
            <person name="Retzel E.F."/>
            <person name="Riddle C."/>
            <person name="Sallet E."/>
            <person name="Samain S."/>
            <person name="Samson N."/>
            <person name="Sanders I."/>
            <person name="Saurat O."/>
            <person name="Scarpelli C."/>
            <person name="Schiex T."/>
            <person name="Segurens B."/>
            <person name="Severin A.J."/>
            <person name="Sherrier D.J."/>
            <person name="Shi R."/>
            <person name="Sims S."/>
            <person name="Singer S.R."/>
            <person name="Sinharoy S."/>
            <person name="Sterck L."/>
            <person name="Viollet A."/>
            <person name="Wang B.B."/>
            <person name="Wang K."/>
            <person name="Wang M."/>
            <person name="Wang X."/>
            <person name="Warfsmann J."/>
            <person name="Weissenbach J."/>
            <person name="White D.D."/>
            <person name="White J.D."/>
            <person name="Wiley G.B."/>
            <person name="Wincker P."/>
            <person name="Xing Y."/>
            <person name="Yang L."/>
            <person name="Yao Z."/>
            <person name="Ying F."/>
            <person name="Zhai J."/>
            <person name="Zhou L."/>
            <person name="Zuber A."/>
            <person name="Denarie J."/>
            <person name="Dixon R.A."/>
            <person name="May G.D."/>
            <person name="Schwartz D.C."/>
            <person name="Rogers J."/>
            <person name="Quetier F."/>
            <person name="Town C.D."/>
            <person name="Roe B.A."/>
        </authorList>
    </citation>
    <scope>NUCLEOTIDE SEQUENCE [LARGE SCALE GENOMIC DNA]</scope>
    <source>
        <strain evidence="1">A17</strain>
        <strain evidence="2 3">cv. Jemalong A17</strain>
    </source>
</reference>
<protein>
    <submittedName>
        <fullName evidence="1 2">Uncharacterized protein</fullName>
    </submittedName>
</protein>
<dbReference type="PaxDb" id="3880-AES90676"/>